<dbReference type="RefSeq" id="WP_017746332.1">
    <property type="nucleotide sequence ID" value="NZ_KQ976354.1"/>
</dbReference>
<feature type="transmembrane region" description="Helical" evidence="1">
    <location>
        <begin position="450"/>
        <end position="472"/>
    </location>
</feature>
<evidence type="ECO:0000259" key="2">
    <source>
        <dbReference type="Pfam" id="PF04892"/>
    </source>
</evidence>
<sequence>MKQGKKDFQKCTLFDKRIFAKDILMIFGSIFVILVATLYPFNFSSPNNFSIQKISSQFESTSNFIDQVNNILLFIPLGFSLSSYLQKIRIPLIGNILLVLLGSLGLSLTVELWQIFLPSREPTPADILNNSMSGLVGLLCFYLCNSQKLNSVFANIENSTLGRSTQKITLFFCGYIILTFAISFLWLGTTSLSGWNLNYPLIFGNEKTGTRPWQGYISKVYIADKAISKNEVEKVFFDENYFNTLGDSLLAAYKFTDRCCQLEETAKSPKLLEKKLLWEQLSENQQGQGVFLSSGHWLETETPVTSLNQRIRETSEFTISTTVTSSNIGQTGPARIISVSNGTLRRNFTLGQEGTALDLRLRTSITGENGSELKMRVSNVFTDTNPHHIVFTYSKGMLQVYIDTLSHFSSFHLLELMPKDQQLFYYAITFIPLGICLTIITILAKRKIFLYRFLLFSGILLPSLILESILVSENGKSISLRNLLLGIFFTTGTMLVLRLRALMVLKKTAV</sequence>
<name>A0A139XB38_9CYAN</name>
<dbReference type="InterPro" id="IPR013320">
    <property type="entry name" value="ConA-like_dom_sf"/>
</dbReference>
<organism evidence="3 4">
    <name type="scientific">Scytonema hofmannii PCC 7110</name>
    <dbReference type="NCBI Taxonomy" id="128403"/>
    <lineage>
        <taxon>Bacteria</taxon>
        <taxon>Bacillati</taxon>
        <taxon>Cyanobacteriota</taxon>
        <taxon>Cyanophyceae</taxon>
        <taxon>Nostocales</taxon>
        <taxon>Scytonemataceae</taxon>
        <taxon>Scytonema</taxon>
    </lineage>
</organism>
<evidence type="ECO:0000313" key="3">
    <source>
        <dbReference type="EMBL" id="KYC41918.1"/>
    </source>
</evidence>
<dbReference type="SUPFAM" id="SSF49899">
    <property type="entry name" value="Concanavalin A-like lectins/glucanases"/>
    <property type="match status" value="2"/>
</dbReference>
<dbReference type="AlphaFoldDB" id="A0A139XB38"/>
<dbReference type="Pfam" id="PF13385">
    <property type="entry name" value="Laminin_G_3"/>
    <property type="match status" value="1"/>
</dbReference>
<comment type="caution">
    <text evidence="3">The sequence shown here is derived from an EMBL/GenBank/DDBJ whole genome shotgun (WGS) entry which is preliminary data.</text>
</comment>
<dbReference type="Proteomes" id="UP000076925">
    <property type="component" value="Unassembled WGS sequence"/>
</dbReference>
<feature type="transmembrane region" description="Helical" evidence="1">
    <location>
        <begin position="478"/>
        <end position="497"/>
    </location>
</feature>
<dbReference type="InterPro" id="IPR006976">
    <property type="entry name" value="VanZ-like"/>
</dbReference>
<dbReference type="EMBL" id="ANNX02000020">
    <property type="protein sequence ID" value="KYC41918.1"/>
    <property type="molecule type" value="Genomic_DNA"/>
</dbReference>
<keyword evidence="1" id="KW-0812">Transmembrane</keyword>
<feature type="domain" description="VanZ-like" evidence="2">
    <location>
        <begin position="34"/>
        <end position="144"/>
    </location>
</feature>
<keyword evidence="1" id="KW-0472">Membrane</keyword>
<feature type="transmembrane region" description="Helical" evidence="1">
    <location>
        <begin position="423"/>
        <end position="443"/>
    </location>
</feature>
<dbReference type="STRING" id="128403.WA1_18040"/>
<evidence type="ECO:0000256" key="1">
    <source>
        <dbReference type="SAM" id="Phobius"/>
    </source>
</evidence>
<accession>A0A139XB38</accession>
<evidence type="ECO:0000313" key="4">
    <source>
        <dbReference type="Proteomes" id="UP000076925"/>
    </source>
</evidence>
<dbReference type="NCBIfam" id="NF037970">
    <property type="entry name" value="vanZ_1"/>
    <property type="match status" value="1"/>
</dbReference>
<feature type="transmembrane region" description="Helical" evidence="1">
    <location>
        <begin position="92"/>
        <end position="115"/>
    </location>
</feature>
<dbReference type="OrthoDB" id="580754at2"/>
<feature type="transmembrane region" description="Helical" evidence="1">
    <location>
        <begin position="68"/>
        <end position="85"/>
    </location>
</feature>
<dbReference type="Pfam" id="PF04892">
    <property type="entry name" value="VanZ"/>
    <property type="match status" value="1"/>
</dbReference>
<feature type="transmembrane region" description="Helical" evidence="1">
    <location>
        <begin position="168"/>
        <end position="188"/>
    </location>
</feature>
<keyword evidence="4" id="KW-1185">Reference proteome</keyword>
<protein>
    <recommendedName>
        <fullName evidence="2">VanZ-like domain-containing protein</fullName>
    </recommendedName>
</protein>
<proteinExistence type="predicted"/>
<keyword evidence="1" id="KW-1133">Transmembrane helix</keyword>
<gene>
    <name evidence="3" type="ORF">WA1_18040</name>
</gene>
<reference evidence="3 4" key="1">
    <citation type="journal article" date="2013" name="Genome Biol. Evol.">
        <title>Genomes of Stigonematalean cyanobacteria (subsection V) and the evolution of oxygenic photosynthesis from prokaryotes to plastids.</title>
        <authorList>
            <person name="Dagan T."/>
            <person name="Roettger M."/>
            <person name="Stucken K."/>
            <person name="Landan G."/>
            <person name="Koch R."/>
            <person name="Major P."/>
            <person name="Gould S.B."/>
            <person name="Goremykin V.V."/>
            <person name="Rippka R."/>
            <person name="Tandeau de Marsac N."/>
            <person name="Gugger M."/>
            <person name="Lockhart P.J."/>
            <person name="Allen J.F."/>
            <person name="Brune I."/>
            <person name="Maus I."/>
            <person name="Puhler A."/>
            <person name="Martin W.F."/>
        </authorList>
    </citation>
    <scope>NUCLEOTIDE SEQUENCE [LARGE SCALE GENOMIC DNA]</scope>
    <source>
        <strain evidence="3 4">PCC 7110</strain>
    </source>
</reference>
<feature type="transmembrane region" description="Helical" evidence="1">
    <location>
        <begin position="23"/>
        <end position="41"/>
    </location>
</feature>
<dbReference type="Gene3D" id="2.60.120.200">
    <property type="match status" value="1"/>
</dbReference>